<evidence type="ECO:0000259" key="1">
    <source>
        <dbReference type="Pfam" id="PF13452"/>
    </source>
</evidence>
<organism evidence="2 3">
    <name type="scientific">Comamonas testosteroni TK102</name>
    <dbReference type="NCBI Taxonomy" id="1392005"/>
    <lineage>
        <taxon>Bacteria</taxon>
        <taxon>Pseudomonadati</taxon>
        <taxon>Pseudomonadota</taxon>
        <taxon>Betaproteobacteria</taxon>
        <taxon>Burkholderiales</taxon>
        <taxon>Comamonadaceae</taxon>
        <taxon>Comamonas</taxon>
    </lineage>
</organism>
<evidence type="ECO:0000313" key="3">
    <source>
        <dbReference type="Proteomes" id="UP000028782"/>
    </source>
</evidence>
<dbReference type="InterPro" id="IPR016709">
    <property type="entry name" value="HadA-like"/>
</dbReference>
<dbReference type="AlphaFoldDB" id="A0A076PHL7"/>
<dbReference type="InterPro" id="IPR029069">
    <property type="entry name" value="HotDog_dom_sf"/>
</dbReference>
<dbReference type="SUPFAM" id="SSF54637">
    <property type="entry name" value="Thioesterase/thiol ester dehydrase-isomerase"/>
    <property type="match status" value="1"/>
</dbReference>
<dbReference type="EMBL" id="CP006704">
    <property type="protein sequence ID" value="AIJ46284.1"/>
    <property type="molecule type" value="Genomic_DNA"/>
</dbReference>
<dbReference type="Pfam" id="PF13452">
    <property type="entry name" value="FAS1_DH_region"/>
    <property type="match status" value="1"/>
</dbReference>
<dbReference type="InterPro" id="IPR039569">
    <property type="entry name" value="FAS1-like_DH_region"/>
</dbReference>
<dbReference type="CDD" id="cd03441">
    <property type="entry name" value="R_hydratase_like"/>
    <property type="match status" value="1"/>
</dbReference>
<feature type="domain" description="FAS1-like dehydratase" evidence="1">
    <location>
        <begin position="6"/>
        <end position="138"/>
    </location>
</feature>
<dbReference type="Gene3D" id="3.10.129.10">
    <property type="entry name" value="Hotdog Thioesterase"/>
    <property type="match status" value="1"/>
</dbReference>
<name>A0A076PHL7_COMTE</name>
<evidence type="ECO:0000313" key="2">
    <source>
        <dbReference type="EMBL" id="AIJ46284.1"/>
    </source>
</evidence>
<dbReference type="RefSeq" id="WP_043372073.1">
    <property type="nucleotide sequence ID" value="NZ_CP006704.1"/>
</dbReference>
<gene>
    <name evidence="2" type="ORF">O987_10815</name>
</gene>
<accession>A0A076PHL7</accession>
<sequence>MIDKKWIGYESPPSELSLERSRLRFFAKSIGETSAIYTDVEAARAAGYADLPAPPTFLFAAEMDSRASDLLLQTLEIPIAKILHGEQSFCYHQTACAGDSITVRSRVDDIYVKKNGALEFVVKTSRATNQNNDLVAEMRSVIVVRN</sequence>
<protein>
    <submittedName>
        <fullName evidence="2">Acyl dehydratase</fullName>
    </submittedName>
</protein>
<dbReference type="Proteomes" id="UP000028782">
    <property type="component" value="Chromosome"/>
</dbReference>
<dbReference type="PIRSF" id="PIRSF018072">
    <property type="entry name" value="UCP018072"/>
    <property type="match status" value="1"/>
</dbReference>
<proteinExistence type="predicted"/>
<dbReference type="HOGENOM" id="CLU_116276_1_1_4"/>
<reference evidence="2 3" key="1">
    <citation type="journal article" date="2014" name="Genome Announc.">
        <title>Complete Genome Sequence of Polychlorinated Biphenyl Degrader Comamonas testosteroni TK102 (NBRC 109938).</title>
        <authorList>
            <person name="Fukuda K."/>
            <person name="Hosoyama A."/>
            <person name="Tsuchikane K."/>
            <person name="Ohji S."/>
            <person name="Yamazoe A."/>
            <person name="Fujita N."/>
            <person name="Shintani M."/>
            <person name="Kimbara K."/>
        </authorList>
    </citation>
    <scope>NUCLEOTIDE SEQUENCE [LARGE SCALE GENOMIC DNA]</scope>
    <source>
        <strain evidence="2">TK102</strain>
    </source>
</reference>
<dbReference type="KEGG" id="ctes:O987_10815"/>